<dbReference type="GO" id="GO:0003700">
    <property type="term" value="F:DNA-binding transcription factor activity"/>
    <property type="evidence" value="ECO:0007669"/>
    <property type="project" value="TreeGrafter"/>
</dbReference>
<dbReference type="InterPro" id="IPR036388">
    <property type="entry name" value="WH-like_DNA-bd_sf"/>
</dbReference>
<gene>
    <name evidence="1" type="ORF">ET33_05370</name>
</gene>
<dbReference type="InterPro" id="IPR036390">
    <property type="entry name" value="WH_DNA-bd_sf"/>
</dbReference>
<proteinExistence type="predicted"/>
<dbReference type="GO" id="GO:0005829">
    <property type="term" value="C:cytosol"/>
    <property type="evidence" value="ECO:0007669"/>
    <property type="project" value="TreeGrafter"/>
</dbReference>
<keyword evidence="2" id="KW-1185">Reference proteome</keyword>
<dbReference type="AlphaFoldDB" id="A0A081P346"/>
<dbReference type="PROSITE" id="PS51197">
    <property type="entry name" value="HTH_RRF2_2"/>
    <property type="match status" value="1"/>
</dbReference>
<dbReference type="OrthoDB" id="213028at2"/>
<evidence type="ECO:0000313" key="1">
    <source>
        <dbReference type="EMBL" id="KEQ25119.1"/>
    </source>
</evidence>
<protein>
    <submittedName>
        <fullName evidence="1">Rrf2 family transcriptional regulator</fullName>
    </submittedName>
</protein>
<dbReference type="Proteomes" id="UP000028123">
    <property type="component" value="Unassembled WGS sequence"/>
</dbReference>
<dbReference type="FunFam" id="1.10.10.10:FF:000138">
    <property type="entry name" value="Rrf2 family transcriptional regulator"/>
    <property type="match status" value="1"/>
</dbReference>
<organism evidence="1 2">
    <name type="scientific">Paenibacillus tyrfis</name>
    <dbReference type="NCBI Taxonomy" id="1501230"/>
    <lineage>
        <taxon>Bacteria</taxon>
        <taxon>Bacillati</taxon>
        <taxon>Bacillota</taxon>
        <taxon>Bacilli</taxon>
        <taxon>Bacillales</taxon>
        <taxon>Paenibacillaceae</taxon>
        <taxon>Paenibacillus</taxon>
    </lineage>
</organism>
<name>A0A081P346_9BACL</name>
<sequence length="142" mass="15309">MSISSRFAVAIHILSLLDINKEGRNTSEFIAGSVNTNPVVIRRVIGLLGKAGLVHTSPGVGGASLARQPHDISLLEVYRAVQNDPPGELFAAHDKPNPKCPVGKNIQGTLDTVFRRAESAMEDELAKVTLDQIVFDLVRGDR</sequence>
<dbReference type="SUPFAM" id="SSF46785">
    <property type="entry name" value="Winged helix' DNA-binding domain"/>
    <property type="match status" value="1"/>
</dbReference>
<dbReference type="eggNOG" id="COG1959">
    <property type="taxonomic scope" value="Bacteria"/>
</dbReference>
<evidence type="ECO:0000313" key="2">
    <source>
        <dbReference type="Proteomes" id="UP000028123"/>
    </source>
</evidence>
<dbReference type="InterPro" id="IPR000944">
    <property type="entry name" value="Tscrpt_reg_Rrf2"/>
</dbReference>
<dbReference type="RefSeq" id="WP_036683640.1">
    <property type="nucleotide sequence ID" value="NZ_JNVM01000012.1"/>
</dbReference>
<comment type="caution">
    <text evidence="1">The sequence shown here is derived from an EMBL/GenBank/DDBJ whole genome shotgun (WGS) entry which is preliminary data.</text>
</comment>
<accession>A0A081P346</accession>
<dbReference type="PANTHER" id="PTHR33221:SF15">
    <property type="entry name" value="HTH-TYPE TRANSCRIPTIONAL REGULATOR YWGB-RELATED"/>
    <property type="match status" value="1"/>
</dbReference>
<dbReference type="Gene3D" id="1.10.10.10">
    <property type="entry name" value="Winged helix-like DNA-binding domain superfamily/Winged helix DNA-binding domain"/>
    <property type="match status" value="1"/>
</dbReference>
<dbReference type="Pfam" id="PF02082">
    <property type="entry name" value="Rrf2"/>
    <property type="match status" value="1"/>
</dbReference>
<reference evidence="1 2" key="1">
    <citation type="submission" date="2014-06" db="EMBL/GenBank/DDBJ databases">
        <title>Draft genome sequence of Paenibacillus sp. MSt1.</title>
        <authorList>
            <person name="Aw Y.K."/>
            <person name="Ong K.S."/>
            <person name="Gan H.M."/>
            <person name="Lee S.M."/>
        </authorList>
    </citation>
    <scope>NUCLEOTIDE SEQUENCE [LARGE SCALE GENOMIC DNA]</scope>
    <source>
        <strain evidence="1 2">MSt1</strain>
    </source>
</reference>
<dbReference type="EMBL" id="JNVM01000012">
    <property type="protein sequence ID" value="KEQ25119.1"/>
    <property type="molecule type" value="Genomic_DNA"/>
</dbReference>
<dbReference type="PANTHER" id="PTHR33221">
    <property type="entry name" value="WINGED HELIX-TURN-HELIX TRANSCRIPTIONAL REGULATOR, RRF2 FAMILY"/>
    <property type="match status" value="1"/>
</dbReference>